<evidence type="ECO:0000313" key="2">
    <source>
        <dbReference type="EMBL" id="GAU87704.1"/>
    </source>
</evidence>
<name>A0A1D1UD16_RAMVA</name>
<feature type="compositionally biased region" description="Polar residues" evidence="1">
    <location>
        <begin position="462"/>
        <end position="489"/>
    </location>
</feature>
<reference evidence="2 3" key="1">
    <citation type="journal article" date="2016" name="Nat. Commun.">
        <title>Extremotolerant tardigrade genome and improved radiotolerance of human cultured cells by tardigrade-unique protein.</title>
        <authorList>
            <person name="Hashimoto T."/>
            <person name="Horikawa D.D."/>
            <person name="Saito Y."/>
            <person name="Kuwahara H."/>
            <person name="Kozuka-Hata H."/>
            <person name="Shin-I T."/>
            <person name="Minakuchi Y."/>
            <person name="Ohishi K."/>
            <person name="Motoyama A."/>
            <person name="Aizu T."/>
            <person name="Enomoto A."/>
            <person name="Kondo K."/>
            <person name="Tanaka S."/>
            <person name="Hara Y."/>
            <person name="Koshikawa S."/>
            <person name="Sagara H."/>
            <person name="Miura T."/>
            <person name="Yokobori S."/>
            <person name="Miyagawa K."/>
            <person name="Suzuki Y."/>
            <person name="Kubo T."/>
            <person name="Oyama M."/>
            <person name="Kohara Y."/>
            <person name="Fujiyama A."/>
            <person name="Arakawa K."/>
            <person name="Katayama T."/>
            <person name="Toyoda A."/>
            <person name="Kunieda T."/>
        </authorList>
    </citation>
    <scope>NUCLEOTIDE SEQUENCE [LARGE SCALE GENOMIC DNA]</scope>
    <source>
        <strain evidence="2 3">YOKOZUNA-1</strain>
    </source>
</reference>
<dbReference type="EMBL" id="BDGG01000001">
    <property type="protein sequence ID" value="GAU87704.1"/>
    <property type="molecule type" value="Genomic_DNA"/>
</dbReference>
<evidence type="ECO:0000256" key="1">
    <source>
        <dbReference type="SAM" id="MobiDB-lite"/>
    </source>
</evidence>
<evidence type="ECO:0000313" key="3">
    <source>
        <dbReference type="Proteomes" id="UP000186922"/>
    </source>
</evidence>
<feature type="compositionally biased region" description="Low complexity" evidence="1">
    <location>
        <begin position="245"/>
        <end position="256"/>
    </location>
</feature>
<dbReference type="AlphaFoldDB" id="A0A1D1UD16"/>
<feature type="region of interest" description="Disordered" evidence="1">
    <location>
        <begin position="86"/>
        <end position="125"/>
    </location>
</feature>
<keyword evidence="3" id="KW-1185">Reference proteome</keyword>
<sequence length="618" mass="67849">MILERRLDLCQQIVVIFKSKEKDLATSIPLGKKFPQTNDIRSAPEFRVLASKVTAAIAELISAGSSGDLRDAKEIEKFERELNSRINRREENTSSTTLEREQNERDDFTQMDILPGGQDDKNTETYKRSVYDKETSSSLARAHFDSFAQHHAAAIVHPETNDTPKPPDVSYVEVIAGHSDQRISAPIHEQTGNHAYPAPGPEATKSNTEQYERFPHEGPVGQESKFKTTQHVPETLSAVRSELGASEAAKATSSSELLGPTKTPSEAISTESAIIRKATLIVDDLMESVDDENVPDGSPSDTPRVNLDALMRTYTAKTANEGEASTTQSVEDLGHFTPSEVVSCTVGNLQSKENIQEEPLQGYRERDDIVAVDSKLQEARDTIIELLEAVDNDQKLGSELSLTTVKGTASRENQHPEHLKSSVASLRQVISTASSPDENVQDQLSNLSYASPSTEEIKEPPTENSSLVKPQESQLEPAQVVSNVPLENTTDLHTDVVQKEQVHREREDSKKEETRDTIVEVLEAVDNNPQFDSQLNVATPLAAPEPSTEIPPDTPLNTEEKQPDYLTPSDARLPEPVYSTTSTQDAEEIVEDFLDISPSKLPVDSSSNVAIGPLTQAD</sequence>
<proteinExistence type="predicted"/>
<feature type="compositionally biased region" description="Basic and acidic residues" evidence="1">
    <location>
        <begin position="86"/>
        <end position="108"/>
    </location>
</feature>
<feature type="region of interest" description="Disordered" evidence="1">
    <location>
        <begin position="527"/>
        <end position="585"/>
    </location>
</feature>
<feature type="region of interest" description="Disordered" evidence="1">
    <location>
        <begin position="451"/>
        <end position="515"/>
    </location>
</feature>
<organism evidence="2 3">
    <name type="scientific">Ramazzottius varieornatus</name>
    <name type="common">Water bear</name>
    <name type="synonym">Tardigrade</name>
    <dbReference type="NCBI Taxonomy" id="947166"/>
    <lineage>
        <taxon>Eukaryota</taxon>
        <taxon>Metazoa</taxon>
        <taxon>Ecdysozoa</taxon>
        <taxon>Tardigrada</taxon>
        <taxon>Eutardigrada</taxon>
        <taxon>Parachela</taxon>
        <taxon>Hypsibioidea</taxon>
        <taxon>Ramazzottiidae</taxon>
        <taxon>Ramazzottius</taxon>
    </lineage>
</organism>
<comment type="caution">
    <text evidence="2">The sequence shown here is derived from an EMBL/GenBank/DDBJ whole genome shotgun (WGS) entry which is preliminary data.</text>
</comment>
<feature type="region of interest" description="Disordered" evidence="1">
    <location>
        <begin position="598"/>
        <end position="618"/>
    </location>
</feature>
<gene>
    <name evidence="2" type="primary">RvY_00515-1</name>
    <name evidence="2" type="synonym">RvY_00515.1</name>
    <name evidence="2" type="ORF">RvY_00515</name>
</gene>
<protein>
    <submittedName>
        <fullName evidence="2">Uncharacterized protein</fullName>
    </submittedName>
</protein>
<feature type="compositionally biased region" description="Polar residues" evidence="1">
    <location>
        <begin position="527"/>
        <end position="537"/>
    </location>
</feature>
<feature type="compositionally biased region" description="Basic and acidic residues" evidence="1">
    <location>
        <begin position="490"/>
        <end position="515"/>
    </location>
</feature>
<accession>A0A1D1UD16</accession>
<dbReference type="Proteomes" id="UP000186922">
    <property type="component" value="Unassembled WGS sequence"/>
</dbReference>
<feature type="region of interest" description="Disordered" evidence="1">
    <location>
        <begin position="243"/>
        <end position="270"/>
    </location>
</feature>